<dbReference type="AlphaFoldDB" id="A0A7C8IF20"/>
<keyword evidence="3" id="KW-0732">Signal</keyword>
<evidence type="ECO:0000256" key="1">
    <source>
        <dbReference type="SAM" id="MobiDB-lite"/>
    </source>
</evidence>
<evidence type="ECO:0000313" key="4">
    <source>
        <dbReference type="EMBL" id="KAF2878029.1"/>
    </source>
</evidence>
<proteinExistence type="predicted"/>
<feature type="transmembrane region" description="Helical" evidence="2">
    <location>
        <begin position="106"/>
        <end position="133"/>
    </location>
</feature>
<reference evidence="4 5" key="1">
    <citation type="submission" date="2020-01" db="EMBL/GenBank/DDBJ databases">
        <authorList>
            <consortium name="DOE Joint Genome Institute"/>
            <person name="Haridas S."/>
            <person name="Albert R."/>
            <person name="Binder M."/>
            <person name="Bloem J."/>
            <person name="Labutti K."/>
            <person name="Salamov A."/>
            <person name="Andreopoulos B."/>
            <person name="Baker S.E."/>
            <person name="Barry K."/>
            <person name="Bills G."/>
            <person name="Bluhm B.H."/>
            <person name="Cannon C."/>
            <person name="Castanera R."/>
            <person name="Culley D.E."/>
            <person name="Daum C."/>
            <person name="Ezra D."/>
            <person name="Gonzalez J.B."/>
            <person name="Henrissat B."/>
            <person name="Kuo A."/>
            <person name="Liang C."/>
            <person name="Lipzen A."/>
            <person name="Lutzoni F."/>
            <person name="Magnuson J."/>
            <person name="Mondo S."/>
            <person name="Nolan M."/>
            <person name="Ohm R."/>
            <person name="Pangilinan J."/>
            <person name="Park H.-J.H."/>
            <person name="Ramirez L."/>
            <person name="Alfaro M."/>
            <person name="Sun H."/>
            <person name="Tritt A."/>
            <person name="Yoshinaga Y."/>
            <person name="Zwiers L.-H.L."/>
            <person name="Turgeon B.G."/>
            <person name="Goodwin S.B."/>
            <person name="Spatafora J.W."/>
            <person name="Crous P.W."/>
            <person name="Grigoriev I.V."/>
        </authorList>
    </citation>
    <scope>NUCLEOTIDE SEQUENCE [LARGE SCALE GENOMIC DNA]</scope>
    <source>
        <strain evidence="4 5">CBS 611.86</strain>
    </source>
</reference>
<keyword evidence="2" id="KW-0472">Membrane</keyword>
<dbReference type="Proteomes" id="UP000481861">
    <property type="component" value="Unassembled WGS sequence"/>
</dbReference>
<feature type="compositionally biased region" description="Basic and acidic residues" evidence="1">
    <location>
        <begin position="151"/>
        <end position="160"/>
    </location>
</feature>
<dbReference type="OrthoDB" id="3800933at2759"/>
<evidence type="ECO:0000256" key="3">
    <source>
        <dbReference type="SAM" id="SignalP"/>
    </source>
</evidence>
<keyword evidence="2" id="KW-0812">Transmembrane</keyword>
<evidence type="ECO:0000313" key="5">
    <source>
        <dbReference type="Proteomes" id="UP000481861"/>
    </source>
</evidence>
<gene>
    <name evidence="4" type="ORF">BDV95DRAFT_8734</name>
</gene>
<feature type="signal peptide" evidence="3">
    <location>
        <begin position="1"/>
        <end position="20"/>
    </location>
</feature>
<feature type="chain" id="PRO_5028889877" description="Extracellular membrane protein CFEM domain-containing protein" evidence="3">
    <location>
        <begin position="21"/>
        <end position="184"/>
    </location>
</feature>
<evidence type="ECO:0008006" key="6">
    <source>
        <dbReference type="Google" id="ProtNLM"/>
    </source>
</evidence>
<evidence type="ECO:0000256" key="2">
    <source>
        <dbReference type="SAM" id="Phobius"/>
    </source>
</evidence>
<organism evidence="4 5">
    <name type="scientific">Massariosphaeria phaeospora</name>
    <dbReference type="NCBI Taxonomy" id="100035"/>
    <lineage>
        <taxon>Eukaryota</taxon>
        <taxon>Fungi</taxon>
        <taxon>Dikarya</taxon>
        <taxon>Ascomycota</taxon>
        <taxon>Pezizomycotina</taxon>
        <taxon>Dothideomycetes</taxon>
        <taxon>Pleosporomycetidae</taxon>
        <taxon>Pleosporales</taxon>
        <taxon>Pleosporales incertae sedis</taxon>
        <taxon>Massariosphaeria</taxon>
    </lineage>
</organism>
<keyword evidence="2" id="KW-1133">Transmembrane helix</keyword>
<accession>A0A7C8IF20</accession>
<dbReference type="EMBL" id="JAADJZ010000001">
    <property type="protein sequence ID" value="KAF2878029.1"/>
    <property type="molecule type" value="Genomic_DNA"/>
</dbReference>
<comment type="caution">
    <text evidence="4">The sequence shown here is derived from an EMBL/GenBank/DDBJ whole genome shotgun (WGS) entry which is preliminary data.</text>
</comment>
<protein>
    <recommendedName>
        <fullName evidence="6">Extracellular membrane protein CFEM domain-containing protein</fullName>
    </recommendedName>
</protein>
<name>A0A7C8IF20_9PLEO</name>
<sequence length="184" mass="20496">MFIATLPVLILHLFLVPAMAQGFLSCGVEKCLDRGTWYGCPAYHRPCICQKDMHYIEEFLDKIRPCVEHNANCTEGGMHEYMNGLQLICAEFGHQISRDDEKDNGLSVGATVGIVLGAGLGGTALAGLLFFWWRKSHQKTTTREPSANLPEPREDPRPKSEVVPPPTYAHYVAELDATSHRRTV</sequence>
<keyword evidence="5" id="KW-1185">Reference proteome</keyword>
<feature type="region of interest" description="Disordered" evidence="1">
    <location>
        <begin position="141"/>
        <end position="165"/>
    </location>
</feature>